<keyword evidence="1" id="KW-1133">Transmembrane helix</keyword>
<dbReference type="Proteomes" id="UP000198462">
    <property type="component" value="Unassembled WGS sequence"/>
</dbReference>
<proteinExistence type="predicted"/>
<dbReference type="OrthoDB" id="9797595at2"/>
<dbReference type="InterPro" id="IPR023393">
    <property type="entry name" value="START-like_dom_sf"/>
</dbReference>
<dbReference type="RefSeq" id="WP_088710914.1">
    <property type="nucleotide sequence ID" value="NZ_NFZT01000001.1"/>
</dbReference>
<organism evidence="2 3">
    <name type="scientific">Pacificimonas flava</name>
    <dbReference type="NCBI Taxonomy" id="1234595"/>
    <lineage>
        <taxon>Bacteria</taxon>
        <taxon>Pseudomonadati</taxon>
        <taxon>Pseudomonadota</taxon>
        <taxon>Alphaproteobacteria</taxon>
        <taxon>Sphingomonadales</taxon>
        <taxon>Sphingosinicellaceae</taxon>
        <taxon>Pacificimonas</taxon>
    </lineage>
</organism>
<accession>A0A219B1W8</accession>
<dbReference type="Pfam" id="PF10604">
    <property type="entry name" value="Polyketide_cyc2"/>
    <property type="match status" value="1"/>
</dbReference>
<dbReference type="Gene3D" id="3.30.530.20">
    <property type="match status" value="1"/>
</dbReference>
<keyword evidence="3" id="KW-1185">Reference proteome</keyword>
<gene>
    <name evidence="2" type="ORF">B5C34_00715</name>
</gene>
<comment type="caution">
    <text evidence="2">The sequence shown here is derived from an EMBL/GenBank/DDBJ whole genome shotgun (WGS) entry which is preliminary data.</text>
</comment>
<dbReference type="SUPFAM" id="SSF55961">
    <property type="entry name" value="Bet v1-like"/>
    <property type="match status" value="1"/>
</dbReference>
<feature type="transmembrane region" description="Helical" evidence="1">
    <location>
        <begin position="12"/>
        <end position="31"/>
    </location>
</feature>
<keyword evidence="1" id="KW-0472">Membrane</keyword>
<dbReference type="EMBL" id="NFZT01000001">
    <property type="protein sequence ID" value="OWV32116.1"/>
    <property type="molecule type" value="Genomic_DNA"/>
</dbReference>
<dbReference type="InterPro" id="IPR019587">
    <property type="entry name" value="Polyketide_cyclase/dehydratase"/>
</dbReference>
<keyword evidence="1" id="KW-0812">Transmembrane</keyword>
<dbReference type="InterPro" id="IPR047137">
    <property type="entry name" value="ORF3"/>
</dbReference>
<dbReference type="PANTHER" id="PTHR33824:SF7">
    <property type="entry name" value="POLYKETIDE CYCLASE_DEHYDRASE AND LIPID TRANSPORT SUPERFAMILY PROTEIN"/>
    <property type="match status" value="1"/>
</dbReference>
<reference evidence="3" key="1">
    <citation type="submission" date="2017-05" db="EMBL/GenBank/DDBJ databases">
        <authorList>
            <person name="Lin X."/>
        </authorList>
    </citation>
    <scope>NUCLEOTIDE SEQUENCE [LARGE SCALE GENOMIC DNA]</scope>
    <source>
        <strain evidence="3">JLT2012</strain>
    </source>
</reference>
<sequence length="213" mass="23338">MDDDTRKKLWIGLPAIGAVAAAAAIGGSAALRNARRDRPHDSAPGWTTHSDRFGKYDVVGRAVTINRPRHELYAFWKDFQNLPTVMQNVTSIQPTGKDGRAVWTISAPGGRSVEVETEIVKDEADSLIAWRSVEGSDIDTEGRVEFEDAVGDRGTKVQLVIAYKAPGGEIGRLLAKAFLKEPKIQARHDLKRFKMLMETGEIATSAHSRTTGE</sequence>
<dbReference type="CDD" id="cd07817">
    <property type="entry name" value="SRPBCC_8"/>
    <property type="match status" value="1"/>
</dbReference>
<name>A0A219B1W8_9SPHN</name>
<dbReference type="PANTHER" id="PTHR33824">
    <property type="entry name" value="POLYKETIDE CYCLASE/DEHYDRASE AND LIPID TRANSPORT SUPERFAMILY PROTEIN"/>
    <property type="match status" value="1"/>
</dbReference>
<evidence type="ECO:0000256" key="1">
    <source>
        <dbReference type="SAM" id="Phobius"/>
    </source>
</evidence>
<protein>
    <submittedName>
        <fullName evidence="2">Cyclase</fullName>
    </submittedName>
</protein>
<dbReference type="AlphaFoldDB" id="A0A219B1W8"/>
<evidence type="ECO:0000313" key="2">
    <source>
        <dbReference type="EMBL" id="OWV32116.1"/>
    </source>
</evidence>
<evidence type="ECO:0000313" key="3">
    <source>
        <dbReference type="Proteomes" id="UP000198462"/>
    </source>
</evidence>